<evidence type="ECO:0000313" key="4">
    <source>
        <dbReference type="Proteomes" id="UP001615550"/>
    </source>
</evidence>
<protein>
    <submittedName>
        <fullName evidence="3">Uncharacterized protein</fullName>
    </submittedName>
</protein>
<proteinExistence type="predicted"/>
<feature type="region of interest" description="Disordered" evidence="1">
    <location>
        <begin position="24"/>
        <end position="91"/>
    </location>
</feature>
<comment type="caution">
    <text evidence="3">The sequence shown here is derived from an EMBL/GenBank/DDBJ whole genome shotgun (WGS) entry which is preliminary data.</text>
</comment>
<organism evidence="3 4">
    <name type="scientific">Legionella lytica</name>
    <dbReference type="NCBI Taxonomy" id="96232"/>
    <lineage>
        <taxon>Bacteria</taxon>
        <taxon>Pseudomonadati</taxon>
        <taxon>Pseudomonadota</taxon>
        <taxon>Gammaproteobacteria</taxon>
        <taxon>Legionellales</taxon>
        <taxon>Legionellaceae</taxon>
        <taxon>Legionella</taxon>
    </lineage>
</organism>
<evidence type="ECO:0000256" key="1">
    <source>
        <dbReference type="SAM" id="MobiDB-lite"/>
    </source>
</evidence>
<evidence type="ECO:0000256" key="2">
    <source>
        <dbReference type="SAM" id="SignalP"/>
    </source>
</evidence>
<name>A0ABW8D4N5_9GAMM</name>
<feature type="compositionally biased region" description="Polar residues" evidence="1">
    <location>
        <begin position="81"/>
        <end position="91"/>
    </location>
</feature>
<keyword evidence="2" id="KW-0732">Signal</keyword>
<accession>A0ABW8D4N5</accession>
<feature type="chain" id="PRO_5045380959" evidence="2">
    <location>
        <begin position="23"/>
        <end position="91"/>
    </location>
</feature>
<dbReference type="Proteomes" id="UP001615550">
    <property type="component" value="Unassembled WGS sequence"/>
</dbReference>
<keyword evidence="4" id="KW-1185">Reference proteome</keyword>
<feature type="compositionally biased region" description="Basic and acidic residues" evidence="1">
    <location>
        <begin position="58"/>
        <end position="76"/>
    </location>
</feature>
<gene>
    <name evidence="3" type="ORF">ACD661_03720</name>
</gene>
<feature type="compositionally biased region" description="Basic residues" evidence="1">
    <location>
        <begin position="42"/>
        <end position="57"/>
    </location>
</feature>
<feature type="signal peptide" evidence="2">
    <location>
        <begin position="1"/>
        <end position="22"/>
    </location>
</feature>
<reference evidence="3 4" key="1">
    <citation type="submission" date="2024-08" db="EMBL/GenBank/DDBJ databases">
        <title>Draft Genome Sequence of Legionella lytica strain DSB2004, Isolated From a Fire Sprinkler System.</title>
        <authorList>
            <person name="Everhart A.D."/>
            <person name="Kidane D.T."/>
            <person name="Farone A.L."/>
            <person name="Farone M.B."/>
        </authorList>
    </citation>
    <scope>NUCLEOTIDE SEQUENCE [LARGE SCALE GENOMIC DNA]</scope>
    <source>
        <strain evidence="3 4">DSB2004</strain>
    </source>
</reference>
<dbReference type="EMBL" id="JBGORX010000001">
    <property type="protein sequence ID" value="MFJ1267665.1"/>
    <property type="molecule type" value="Genomic_DNA"/>
</dbReference>
<sequence length="91" mass="10362">MKRHVCVSISLFCLLSSSFAFAHPGGGFRGGPPPHRGFSNHGTHHNGHQHHRGYQHHQHNDDYHQGRGRDFQKHNDGYGGNNSNWGNDDRW</sequence>
<dbReference type="RefSeq" id="WP_400186400.1">
    <property type="nucleotide sequence ID" value="NZ_JBGORX010000001.1"/>
</dbReference>
<evidence type="ECO:0000313" key="3">
    <source>
        <dbReference type="EMBL" id="MFJ1267665.1"/>
    </source>
</evidence>